<name>A0A166FY66_DAUCS</name>
<organism evidence="5 6">
    <name type="scientific">Daucus carota subsp. sativus</name>
    <name type="common">Carrot</name>
    <dbReference type="NCBI Taxonomy" id="79200"/>
    <lineage>
        <taxon>Eukaryota</taxon>
        <taxon>Viridiplantae</taxon>
        <taxon>Streptophyta</taxon>
        <taxon>Embryophyta</taxon>
        <taxon>Tracheophyta</taxon>
        <taxon>Spermatophyta</taxon>
        <taxon>Magnoliopsida</taxon>
        <taxon>eudicotyledons</taxon>
        <taxon>Gunneridae</taxon>
        <taxon>Pentapetalae</taxon>
        <taxon>asterids</taxon>
        <taxon>campanulids</taxon>
        <taxon>Apiales</taxon>
        <taxon>Apiaceae</taxon>
        <taxon>Apioideae</taxon>
        <taxon>Scandiceae</taxon>
        <taxon>Daucinae</taxon>
        <taxon>Daucus</taxon>
        <taxon>Daucus sect. Daucus</taxon>
    </lineage>
</organism>
<proteinExistence type="predicted"/>
<dbReference type="PANTHER" id="PTHR10634">
    <property type="entry name" value="AN1-TYPE ZINC FINGER PROTEIN"/>
    <property type="match status" value="1"/>
</dbReference>
<dbReference type="Pfam" id="PF01754">
    <property type="entry name" value="zf-A20"/>
    <property type="match status" value="1"/>
</dbReference>
<keyword evidence="4" id="KW-0862">Zinc</keyword>
<dbReference type="AlphaFoldDB" id="A0A166FY66"/>
<dbReference type="OrthoDB" id="428577at2759"/>
<comment type="function">
    <text evidence="1">May be involved in environmental stress response.</text>
</comment>
<dbReference type="FunFam" id="4.10.1110.10:FF:000001">
    <property type="entry name" value="Zinc finger AN1-type containing 6"/>
    <property type="match status" value="1"/>
</dbReference>
<protein>
    <submittedName>
        <fullName evidence="5">Uncharacterized protein</fullName>
    </submittedName>
</protein>
<dbReference type="InterPro" id="IPR035896">
    <property type="entry name" value="AN1-like_Znf"/>
</dbReference>
<dbReference type="InterPro" id="IPR000058">
    <property type="entry name" value="Znf_AN1"/>
</dbReference>
<reference evidence="5" key="2">
    <citation type="submission" date="2022-03" db="EMBL/GenBank/DDBJ databases">
        <title>Draft title - Genomic analysis of global carrot germplasm unveils the trajectory of domestication and the origin of high carotenoid orange carrot.</title>
        <authorList>
            <person name="Iorizzo M."/>
            <person name="Ellison S."/>
            <person name="Senalik D."/>
            <person name="Macko-Podgorni A."/>
            <person name="Grzebelus D."/>
            <person name="Bostan H."/>
            <person name="Rolling W."/>
            <person name="Curaba J."/>
            <person name="Simon P."/>
        </authorList>
    </citation>
    <scope>NUCLEOTIDE SEQUENCE</scope>
    <source>
        <tissue evidence="5">Leaf</tissue>
    </source>
</reference>
<dbReference type="SMART" id="SM00259">
    <property type="entry name" value="ZnF_A20"/>
    <property type="match status" value="1"/>
</dbReference>
<dbReference type="SMART" id="SM00154">
    <property type="entry name" value="ZnF_AN1"/>
    <property type="match status" value="1"/>
</dbReference>
<dbReference type="Gene3D" id="1.20.5.4770">
    <property type="match status" value="1"/>
</dbReference>
<keyword evidence="2" id="KW-0479">Metal-binding</keyword>
<sequence length="157" mass="17260">MSSNGNDDDTSYKTSEPILCANGCGFFGSASTNNLCSKCHRDLVIHEEQAASAKKAVDKIVDRFSVKPKVVEPVQLVHVAESSARVSENEEVKSANKCKSCRKKVGVLGFKCKCGDVYCGVHRYPEKHECEFDFKTVGKEAIKVANPVVKADKIQRF</sequence>
<dbReference type="PROSITE" id="PS51039">
    <property type="entry name" value="ZF_AN1"/>
    <property type="match status" value="1"/>
</dbReference>
<keyword evidence="6" id="KW-1185">Reference proteome</keyword>
<dbReference type="Proteomes" id="UP000077755">
    <property type="component" value="Chromosome 1"/>
</dbReference>
<keyword evidence="3" id="KW-0863">Zinc-finger</keyword>
<dbReference type="GO" id="GO:0043161">
    <property type="term" value="P:proteasome-mediated ubiquitin-dependent protein catabolic process"/>
    <property type="evidence" value="ECO:0007669"/>
    <property type="project" value="TreeGrafter"/>
</dbReference>
<evidence type="ECO:0000256" key="4">
    <source>
        <dbReference type="ARBA" id="ARBA00022833"/>
    </source>
</evidence>
<evidence type="ECO:0000313" key="5">
    <source>
        <dbReference type="EMBL" id="WOG81673.1"/>
    </source>
</evidence>
<dbReference type="GO" id="GO:0008270">
    <property type="term" value="F:zinc ion binding"/>
    <property type="evidence" value="ECO:0007669"/>
    <property type="project" value="UniProtKB-KW"/>
</dbReference>
<dbReference type="EMBL" id="CP093343">
    <property type="protein sequence ID" value="WOG81673.1"/>
    <property type="molecule type" value="Genomic_DNA"/>
</dbReference>
<dbReference type="KEGG" id="dcr:108193980"/>
<evidence type="ECO:0000313" key="6">
    <source>
        <dbReference type="Proteomes" id="UP000077755"/>
    </source>
</evidence>
<gene>
    <name evidence="5" type="ORF">DCAR_0100824</name>
</gene>
<dbReference type="InterPro" id="IPR002653">
    <property type="entry name" value="Znf_A20"/>
</dbReference>
<dbReference type="Gene3D" id="4.10.1110.10">
    <property type="entry name" value="AN1-like Zinc finger"/>
    <property type="match status" value="1"/>
</dbReference>
<dbReference type="InterPro" id="IPR050652">
    <property type="entry name" value="AN1_A20_ZnFinger"/>
</dbReference>
<evidence type="ECO:0000256" key="2">
    <source>
        <dbReference type="ARBA" id="ARBA00022723"/>
    </source>
</evidence>
<dbReference type="PANTHER" id="PTHR10634:SF116">
    <property type="entry name" value="ZINC FINGER A20 AND AN1 DOMAIN-CONTAINING STRESS-ASSOCIATED PROTEIN 1"/>
    <property type="match status" value="1"/>
</dbReference>
<reference evidence="5" key="1">
    <citation type="journal article" date="2016" name="Nat. Genet.">
        <title>A high-quality carrot genome assembly provides new insights into carotenoid accumulation and asterid genome evolution.</title>
        <authorList>
            <person name="Iorizzo M."/>
            <person name="Ellison S."/>
            <person name="Senalik D."/>
            <person name="Zeng P."/>
            <person name="Satapoomin P."/>
            <person name="Huang J."/>
            <person name="Bowman M."/>
            <person name="Iovene M."/>
            <person name="Sanseverino W."/>
            <person name="Cavagnaro P."/>
            <person name="Yildiz M."/>
            <person name="Macko-Podgorni A."/>
            <person name="Moranska E."/>
            <person name="Grzebelus E."/>
            <person name="Grzebelus D."/>
            <person name="Ashrafi H."/>
            <person name="Zheng Z."/>
            <person name="Cheng S."/>
            <person name="Spooner D."/>
            <person name="Van Deynze A."/>
            <person name="Simon P."/>
        </authorList>
    </citation>
    <scope>NUCLEOTIDE SEQUENCE</scope>
    <source>
        <tissue evidence="5">Leaf</tissue>
    </source>
</reference>
<dbReference type="PROSITE" id="PS51036">
    <property type="entry name" value="ZF_A20"/>
    <property type="match status" value="1"/>
</dbReference>
<dbReference type="SUPFAM" id="SSF118310">
    <property type="entry name" value="AN1-like Zinc finger"/>
    <property type="match status" value="1"/>
</dbReference>
<evidence type="ECO:0000256" key="1">
    <source>
        <dbReference type="ARBA" id="ARBA00003732"/>
    </source>
</evidence>
<dbReference type="Gramene" id="KZN08322">
    <property type="protein sequence ID" value="KZN08322"/>
    <property type="gene ID" value="DCAR_000868"/>
</dbReference>
<evidence type="ECO:0000256" key="3">
    <source>
        <dbReference type="ARBA" id="ARBA00022771"/>
    </source>
</evidence>
<dbReference type="Pfam" id="PF01428">
    <property type="entry name" value="zf-AN1"/>
    <property type="match status" value="1"/>
</dbReference>
<dbReference type="SUPFAM" id="SSF57716">
    <property type="entry name" value="Glucocorticoid receptor-like (DNA-binding domain)"/>
    <property type="match status" value="1"/>
</dbReference>
<dbReference type="GO" id="GO:0003677">
    <property type="term" value="F:DNA binding"/>
    <property type="evidence" value="ECO:0007669"/>
    <property type="project" value="InterPro"/>
</dbReference>
<accession>A0A166FY66</accession>